<proteinExistence type="predicted"/>
<gene>
    <name evidence="1" type="ORF">ANE_LOCUS26426</name>
</gene>
<reference evidence="1" key="1">
    <citation type="submission" date="2019-07" db="EMBL/GenBank/DDBJ databases">
        <authorList>
            <person name="Dittberner H."/>
        </authorList>
    </citation>
    <scope>NUCLEOTIDE SEQUENCE [LARGE SCALE GENOMIC DNA]</scope>
</reference>
<dbReference type="AlphaFoldDB" id="A0A565CQT5"/>
<keyword evidence="2" id="KW-1185">Reference proteome</keyword>
<name>A0A565CQT5_9BRAS</name>
<dbReference type="Proteomes" id="UP000489600">
    <property type="component" value="Unassembled WGS sequence"/>
</dbReference>
<protein>
    <submittedName>
        <fullName evidence="1">Uncharacterized protein</fullName>
    </submittedName>
</protein>
<evidence type="ECO:0000313" key="1">
    <source>
        <dbReference type="EMBL" id="VVB15982.1"/>
    </source>
</evidence>
<evidence type="ECO:0000313" key="2">
    <source>
        <dbReference type="Proteomes" id="UP000489600"/>
    </source>
</evidence>
<accession>A0A565CQT5</accession>
<organism evidence="1 2">
    <name type="scientific">Arabis nemorensis</name>
    <dbReference type="NCBI Taxonomy" id="586526"/>
    <lineage>
        <taxon>Eukaryota</taxon>
        <taxon>Viridiplantae</taxon>
        <taxon>Streptophyta</taxon>
        <taxon>Embryophyta</taxon>
        <taxon>Tracheophyta</taxon>
        <taxon>Spermatophyta</taxon>
        <taxon>Magnoliopsida</taxon>
        <taxon>eudicotyledons</taxon>
        <taxon>Gunneridae</taxon>
        <taxon>Pentapetalae</taxon>
        <taxon>rosids</taxon>
        <taxon>malvids</taxon>
        <taxon>Brassicales</taxon>
        <taxon>Brassicaceae</taxon>
        <taxon>Arabideae</taxon>
        <taxon>Arabis</taxon>
    </lineage>
</organism>
<dbReference type="EMBL" id="CABITT030000008">
    <property type="protein sequence ID" value="VVB15982.1"/>
    <property type="molecule type" value="Genomic_DNA"/>
</dbReference>
<comment type="caution">
    <text evidence="1">The sequence shown here is derived from an EMBL/GenBank/DDBJ whole genome shotgun (WGS) entry which is preliminary data.</text>
</comment>
<sequence length="102" mass="11185">MPPPRPCVGSSGLVRRGTEVTEKLAPPRWEKSILARFGRGDDGSSCHRGRFDSEVSKQSLRLRGCRPRLIGEDAVVLFKNFGGTEVFENLGGTEVTSSLQPR</sequence>